<comment type="caution">
    <text evidence="2">The sequence shown here is derived from an EMBL/GenBank/DDBJ whole genome shotgun (WGS) entry which is preliminary data.</text>
</comment>
<gene>
    <name evidence="2" type="ORF">H5410_045787</name>
</gene>
<feature type="compositionally biased region" description="Polar residues" evidence="1">
    <location>
        <begin position="104"/>
        <end position="115"/>
    </location>
</feature>
<evidence type="ECO:0000313" key="2">
    <source>
        <dbReference type="EMBL" id="KAG5585353.1"/>
    </source>
</evidence>
<evidence type="ECO:0000313" key="3">
    <source>
        <dbReference type="Proteomes" id="UP000824120"/>
    </source>
</evidence>
<sequence>MKKRETAKDWVTKVFGPVLQGEQRNEEQIEDETNQHIMAYNETTLMGINHADQQQHHEVVSLVHVHVGKEVVQNVSSNPRNTIQEEESQFIGEGEHEKKDEDSVTSLIDTSSSHVSHSKLQRNQYEKKITKENKGQFIEVSQQSETSNILRNDKEADKENELAILAFPVAIEQDSQGEIF</sequence>
<keyword evidence="3" id="KW-1185">Reference proteome</keyword>
<evidence type="ECO:0000256" key="1">
    <source>
        <dbReference type="SAM" id="MobiDB-lite"/>
    </source>
</evidence>
<dbReference type="EMBL" id="JACXVP010000009">
    <property type="protein sequence ID" value="KAG5585353.1"/>
    <property type="molecule type" value="Genomic_DNA"/>
</dbReference>
<reference evidence="2 3" key="1">
    <citation type="submission" date="2020-09" db="EMBL/GenBank/DDBJ databases">
        <title>De no assembly of potato wild relative species, Solanum commersonii.</title>
        <authorList>
            <person name="Cho K."/>
        </authorList>
    </citation>
    <scope>NUCLEOTIDE SEQUENCE [LARGE SCALE GENOMIC DNA]</scope>
    <source>
        <strain evidence="2">LZ3.2</strain>
        <tissue evidence="2">Leaf</tissue>
    </source>
</reference>
<protein>
    <submittedName>
        <fullName evidence="2">Uncharacterized protein</fullName>
    </submittedName>
</protein>
<accession>A0A9J5XAH8</accession>
<name>A0A9J5XAH8_SOLCO</name>
<organism evidence="2 3">
    <name type="scientific">Solanum commersonii</name>
    <name type="common">Commerson's wild potato</name>
    <name type="synonym">Commerson's nightshade</name>
    <dbReference type="NCBI Taxonomy" id="4109"/>
    <lineage>
        <taxon>Eukaryota</taxon>
        <taxon>Viridiplantae</taxon>
        <taxon>Streptophyta</taxon>
        <taxon>Embryophyta</taxon>
        <taxon>Tracheophyta</taxon>
        <taxon>Spermatophyta</taxon>
        <taxon>Magnoliopsida</taxon>
        <taxon>eudicotyledons</taxon>
        <taxon>Gunneridae</taxon>
        <taxon>Pentapetalae</taxon>
        <taxon>asterids</taxon>
        <taxon>lamiids</taxon>
        <taxon>Solanales</taxon>
        <taxon>Solanaceae</taxon>
        <taxon>Solanoideae</taxon>
        <taxon>Solaneae</taxon>
        <taxon>Solanum</taxon>
    </lineage>
</organism>
<proteinExistence type="predicted"/>
<feature type="region of interest" description="Disordered" evidence="1">
    <location>
        <begin position="77"/>
        <end position="123"/>
    </location>
</feature>
<dbReference type="Proteomes" id="UP000824120">
    <property type="component" value="Chromosome 9"/>
</dbReference>
<feature type="compositionally biased region" description="Basic and acidic residues" evidence="1">
    <location>
        <begin position="93"/>
        <end position="102"/>
    </location>
</feature>
<dbReference type="AlphaFoldDB" id="A0A9J5XAH8"/>